<dbReference type="PIRSF" id="PIRSF000097">
    <property type="entry name" value="AKR"/>
    <property type="match status" value="1"/>
</dbReference>
<dbReference type="GO" id="GO:0003729">
    <property type="term" value="F:mRNA binding"/>
    <property type="evidence" value="ECO:0007669"/>
    <property type="project" value="EnsemblFungi"/>
</dbReference>
<comment type="catalytic activity">
    <reaction evidence="8">
        <text>xylitol + NAD(+) = D-xylose + NADH + H(+)</text>
        <dbReference type="Rhea" id="RHEA:27441"/>
        <dbReference type="ChEBI" id="CHEBI:15378"/>
        <dbReference type="ChEBI" id="CHEBI:17151"/>
        <dbReference type="ChEBI" id="CHEBI:53455"/>
        <dbReference type="ChEBI" id="CHEBI:57540"/>
        <dbReference type="ChEBI" id="CHEBI:57945"/>
        <dbReference type="EC" id="1.1.1.307"/>
    </reaction>
</comment>
<feature type="active site" description="Proton donor" evidence="9">
    <location>
        <position position="52"/>
    </location>
</feature>
<protein>
    <recommendedName>
        <fullName evidence="3">D-xylose reductase [NAD(P)H]</fullName>
        <ecNumber evidence="3">1.1.1.307</ecNumber>
    </recommendedName>
</protein>
<dbReference type="Gene3D" id="3.20.20.100">
    <property type="entry name" value="NADP-dependent oxidoreductase domain"/>
    <property type="match status" value="1"/>
</dbReference>
<dbReference type="GO" id="GO:0019388">
    <property type="term" value="P:galactose catabolic process"/>
    <property type="evidence" value="ECO:0007669"/>
    <property type="project" value="EnsemblFungi"/>
</dbReference>
<dbReference type="EMBL" id="KV454438">
    <property type="protein sequence ID" value="ODQ77914.1"/>
    <property type="molecule type" value="Genomic_DNA"/>
</dbReference>
<dbReference type="PRINTS" id="PR00069">
    <property type="entry name" value="ALDKETRDTASE"/>
</dbReference>
<dbReference type="OrthoDB" id="416253at2759"/>
<dbReference type="AlphaFoldDB" id="A0A1E3QKC6"/>
<dbReference type="Pfam" id="PF00248">
    <property type="entry name" value="Aldo_ket_red"/>
    <property type="match status" value="1"/>
</dbReference>
<keyword evidence="5" id="KW-0560">Oxidoreductase</keyword>
<dbReference type="STRING" id="984486.A0A1E3QKC6"/>
<evidence type="ECO:0000259" key="12">
    <source>
        <dbReference type="Pfam" id="PF00248"/>
    </source>
</evidence>
<dbReference type="InterPro" id="IPR018170">
    <property type="entry name" value="Aldo/ket_reductase_CS"/>
</dbReference>
<feature type="binding site" evidence="10">
    <location>
        <position position="114"/>
    </location>
    <ligand>
        <name>substrate</name>
    </ligand>
</feature>
<sequence length="324" mass="36232">MSPLSSTVKLNSGHLMPLVGFGCWKVNNSTAADQIYNAIKTGYRAFDGAQDYGNEKEVGDGIKRAIADGLVKREELFIISKLWNNFHKPANAKIALKRTLSDLQLDYVDLFYIHFPIAFSFVSLEEKYPPGFYCGDGDNFKFENVSLAETWGALESFVDEGLVKSIGISNFNGALVYDLLRTARIRPAALQIEHHPYLVQDRLVEYVQSQGIQIVGYSSFGPQSFLELGHATAKDTPTLFEHSTIKSIANKHSKSTAQVLLRWATQRNIAVIPKSNNPERLLANLTVEDFDLSKEEIAAISALDANIRFNNPWDWNNAKIPIFV</sequence>
<evidence type="ECO:0000256" key="4">
    <source>
        <dbReference type="ARBA" id="ARBA00022629"/>
    </source>
</evidence>
<dbReference type="InterPro" id="IPR023210">
    <property type="entry name" value="NADP_OxRdtase_dom"/>
</dbReference>
<evidence type="ECO:0000256" key="5">
    <source>
        <dbReference type="ARBA" id="ARBA00023002"/>
    </source>
</evidence>
<organism evidence="13 14">
    <name type="scientific">Babjeviella inositovora NRRL Y-12698</name>
    <dbReference type="NCBI Taxonomy" id="984486"/>
    <lineage>
        <taxon>Eukaryota</taxon>
        <taxon>Fungi</taxon>
        <taxon>Dikarya</taxon>
        <taxon>Ascomycota</taxon>
        <taxon>Saccharomycotina</taxon>
        <taxon>Pichiomycetes</taxon>
        <taxon>Serinales incertae sedis</taxon>
        <taxon>Babjeviella</taxon>
    </lineage>
</organism>
<dbReference type="Proteomes" id="UP000094336">
    <property type="component" value="Unassembled WGS sequence"/>
</dbReference>
<evidence type="ECO:0000256" key="3">
    <source>
        <dbReference type="ARBA" id="ARBA00012845"/>
    </source>
</evidence>
<dbReference type="InterPro" id="IPR036812">
    <property type="entry name" value="NAD(P)_OxRdtase_dom_sf"/>
</dbReference>
<keyword evidence="6" id="KW-0119">Carbohydrate metabolism</keyword>
<dbReference type="PROSITE" id="PS00063">
    <property type="entry name" value="ALDOKETO_REDUCTASE_3"/>
    <property type="match status" value="1"/>
</dbReference>
<dbReference type="FunFam" id="3.20.20.100:FF:000007">
    <property type="entry name" value="NAD(P)H-dependent D-xylose reductase xyl1"/>
    <property type="match status" value="1"/>
</dbReference>
<dbReference type="RefSeq" id="XP_018983242.1">
    <property type="nucleotide sequence ID" value="XM_019129822.1"/>
</dbReference>
<dbReference type="GO" id="GO:0042843">
    <property type="term" value="P:D-xylose catabolic process"/>
    <property type="evidence" value="ECO:0007669"/>
    <property type="project" value="UniProtKB-UniPathway"/>
</dbReference>
<evidence type="ECO:0000256" key="1">
    <source>
        <dbReference type="ARBA" id="ARBA00004722"/>
    </source>
</evidence>
<evidence type="ECO:0000313" key="14">
    <source>
        <dbReference type="Proteomes" id="UP000094336"/>
    </source>
</evidence>
<evidence type="ECO:0000256" key="8">
    <source>
        <dbReference type="ARBA" id="ARBA00049485"/>
    </source>
</evidence>
<evidence type="ECO:0000256" key="2">
    <source>
        <dbReference type="ARBA" id="ARBA00007905"/>
    </source>
</evidence>
<dbReference type="GO" id="GO:0034599">
    <property type="term" value="P:cellular response to oxidative stress"/>
    <property type="evidence" value="ECO:0007669"/>
    <property type="project" value="EnsemblFungi"/>
</dbReference>
<dbReference type="PROSITE" id="PS00798">
    <property type="entry name" value="ALDOKETO_REDUCTASE_1"/>
    <property type="match status" value="1"/>
</dbReference>
<evidence type="ECO:0000256" key="6">
    <source>
        <dbReference type="ARBA" id="ARBA00023277"/>
    </source>
</evidence>
<keyword evidence="4" id="KW-0859">Xylose metabolism</keyword>
<evidence type="ECO:0000313" key="13">
    <source>
        <dbReference type="EMBL" id="ODQ77914.1"/>
    </source>
</evidence>
<reference evidence="14" key="1">
    <citation type="submission" date="2016-05" db="EMBL/GenBank/DDBJ databases">
        <title>Comparative genomics of biotechnologically important yeasts.</title>
        <authorList>
            <consortium name="DOE Joint Genome Institute"/>
            <person name="Riley R."/>
            <person name="Haridas S."/>
            <person name="Wolfe K.H."/>
            <person name="Lopes M.R."/>
            <person name="Hittinger C.T."/>
            <person name="Goker M."/>
            <person name="Salamov A."/>
            <person name="Wisecaver J."/>
            <person name="Long T.M."/>
            <person name="Aerts A.L."/>
            <person name="Barry K."/>
            <person name="Choi C."/>
            <person name="Clum A."/>
            <person name="Coughlan A.Y."/>
            <person name="Deshpande S."/>
            <person name="Douglass A.P."/>
            <person name="Hanson S.J."/>
            <person name="Klenk H.-P."/>
            <person name="Labutti K."/>
            <person name="Lapidus A."/>
            <person name="Lindquist E."/>
            <person name="Lipzen A."/>
            <person name="Meier-Kolthoff J.P."/>
            <person name="Ohm R.A."/>
            <person name="Otillar R.P."/>
            <person name="Pangilinan J."/>
            <person name="Peng Y."/>
            <person name="Rokas A."/>
            <person name="Rosa C.A."/>
            <person name="Scheuner C."/>
            <person name="Sibirny A.A."/>
            <person name="Slot J.C."/>
            <person name="Stielow J.B."/>
            <person name="Sun H."/>
            <person name="Kurtzman C.P."/>
            <person name="Blackwell M."/>
            <person name="Grigoriev I.V."/>
            <person name="Jeffries T.W."/>
        </authorList>
    </citation>
    <scope>NUCLEOTIDE SEQUENCE [LARGE SCALE GENOMIC DNA]</scope>
    <source>
        <strain evidence="14">NRRL Y-12698</strain>
    </source>
</reference>
<dbReference type="InterPro" id="IPR020471">
    <property type="entry name" value="AKR"/>
</dbReference>
<proteinExistence type="inferred from homology"/>
<dbReference type="GO" id="GO:0071470">
    <property type="term" value="P:cellular response to osmotic stress"/>
    <property type="evidence" value="ECO:0007669"/>
    <property type="project" value="EnsemblFungi"/>
</dbReference>
<dbReference type="PROSITE" id="PS00062">
    <property type="entry name" value="ALDOKETO_REDUCTASE_2"/>
    <property type="match status" value="1"/>
</dbReference>
<name>A0A1E3QKC6_9ASCO</name>
<evidence type="ECO:0000256" key="10">
    <source>
        <dbReference type="PIRSR" id="PIRSR000097-2"/>
    </source>
</evidence>
<dbReference type="PANTHER" id="PTHR11732">
    <property type="entry name" value="ALDO/KETO REDUCTASE"/>
    <property type="match status" value="1"/>
</dbReference>
<dbReference type="UniPathway" id="UPA00810"/>
<dbReference type="GeneID" id="30147675"/>
<evidence type="ECO:0000256" key="7">
    <source>
        <dbReference type="ARBA" id="ARBA00047534"/>
    </source>
</evidence>
<dbReference type="GO" id="GO:0032866">
    <property type="term" value="F:D-xylose reductase (NADPH) activity"/>
    <property type="evidence" value="ECO:0007669"/>
    <property type="project" value="EnsemblFungi"/>
</dbReference>
<evidence type="ECO:0000256" key="9">
    <source>
        <dbReference type="PIRSR" id="PIRSR000097-1"/>
    </source>
</evidence>
<gene>
    <name evidence="13" type="ORF">BABINDRAFT_163285</name>
</gene>
<comment type="catalytic activity">
    <reaction evidence="7">
        <text>xylitol + NADP(+) = D-xylose + NADPH + H(+)</text>
        <dbReference type="Rhea" id="RHEA:27445"/>
        <dbReference type="ChEBI" id="CHEBI:15378"/>
        <dbReference type="ChEBI" id="CHEBI:17151"/>
        <dbReference type="ChEBI" id="CHEBI:53455"/>
        <dbReference type="ChEBI" id="CHEBI:57783"/>
        <dbReference type="ChEBI" id="CHEBI:58349"/>
        <dbReference type="EC" id="1.1.1.307"/>
    </reaction>
</comment>
<accession>A0A1E3QKC6</accession>
<dbReference type="CDD" id="cd19113">
    <property type="entry name" value="AKR_AKR2B1-10"/>
    <property type="match status" value="1"/>
</dbReference>
<keyword evidence="14" id="KW-1185">Reference proteome</keyword>
<evidence type="ECO:0000256" key="11">
    <source>
        <dbReference type="PIRSR" id="PIRSR000097-3"/>
    </source>
</evidence>
<dbReference type="EC" id="1.1.1.307" evidence="3"/>
<feature type="domain" description="NADP-dependent oxidoreductase" evidence="12">
    <location>
        <begin position="21"/>
        <end position="304"/>
    </location>
</feature>
<comment type="similarity">
    <text evidence="2">Belongs to the aldo/keto reductase family.</text>
</comment>
<comment type="pathway">
    <text evidence="1">Carbohydrate metabolism; D-xylose degradation.</text>
</comment>
<dbReference type="InterPro" id="IPR044486">
    <property type="entry name" value="AKR2B1"/>
</dbReference>
<dbReference type="SUPFAM" id="SSF51430">
    <property type="entry name" value="NAD(P)-linked oxidoreductase"/>
    <property type="match status" value="1"/>
</dbReference>
<feature type="site" description="Lowers pKa of active site Tyr" evidence="11">
    <location>
        <position position="81"/>
    </location>
</feature>
<dbReference type="GO" id="GO:0019568">
    <property type="term" value="P:arabinose catabolic process"/>
    <property type="evidence" value="ECO:0007669"/>
    <property type="project" value="EnsemblFungi"/>
</dbReference>